<keyword evidence="2" id="KW-0812">Transmembrane</keyword>
<evidence type="ECO:0000259" key="3">
    <source>
        <dbReference type="PROSITE" id="PS50076"/>
    </source>
</evidence>
<dbReference type="InterPro" id="IPR018253">
    <property type="entry name" value="DnaJ_domain_CS"/>
</dbReference>
<feature type="compositionally biased region" description="Polar residues" evidence="1">
    <location>
        <begin position="66"/>
        <end position="93"/>
    </location>
</feature>
<feature type="region of interest" description="Disordered" evidence="1">
    <location>
        <begin position="66"/>
        <end position="100"/>
    </location>
</feature>
<keyword evidence="2" id="KW-0472">Membrane</keyword>
<dbReference type="AlphaFoldDB" id="A0A443QAA2"/>
<feature type="non-terminal residue" evidence="4">
    <location>
        <position position="1"/>
    </location>
</feature>
<sequence>LGVKNDCDAREIRDAYLKRCKECHPDLNSNIKSSVFQDLNEAYSVLSDSRQRGNYDHFLRNQISRGSVNTSSSSQNFGEFRHSQWNGQNSNNKNETDSRSPLQPVVFSVFIMILGVISFFIQISRLESISQNQNRRAQIAVRRFNERKIQNSHISREQSIDLMKSRIQPFEKD</sequence>
<accession>A0A443QAA2</accession>
<name>A0A443QAA2_9ACAR</name>
<dbReference type="EMBL" id="NCKU01013112">
    <property type="protein sequence ID" value="RWR99907.1"/>
    <property type="molecule type" value="Genomic_DNA"/>
</dbReference>
<proteinExistence type="predicted"/>
<feature type="transmembrane region" description="Helical" evidence="2">
    <location>
        <begin position="105"/>
        <end position="126"/>
    </location>
</feature>
<dbReference type="CDD" id="cd06257">
    <property type="entry name" value="DnaJ"/>
    <property type="match status" value="1"/>
</dbReference>
<dbReference type="PANTHER" id="PTHR44825:SF1">
    <property type="entry name" value="DNAJ HOMOLOG SUBFAMILY C MEMBER 4"/>
    <property type="match status" value="1"/>
</dbReference>
<reference evidence="4 5" key="1">
    <citation type="journal article" date="2018" name="Gigascience">
        <title>Genomes of trombidid mites reveal novel predicted allergens and laterally-transferred genes associated with secondary metabolism.</title>
        <authorList>
            <person name="Dong X."/>
            <person name="Chaisiri K."/>
            <person name="Xia D."/>
            <person name="Armstrong S.D."/>
            <person name="Fang Y."/>
            <person name="Donnelly M.J."/>
            <person name="Kadowaki T."/>
            <person name="McGarry J.W."/>
            <person name="Darby A.C."/>
            <person name="Makepeace B.L."/>
        </authorList>
    </citation>
    <scope>NUCLEOTIDE SEQUENCE [LARGE SCALE GENOMIC DNA]</scope>
    <source>
        <strain evidence="4">UoL-WK</strain>
    </source>
</reference>
<dbReference type="PROSITE" id="PS50076">
    <property type="entry name" value="DNAJ_2"/>
    <property type="match status" value="1"/>
</dbReference>
<feature type="non-terminal residue" evidence="4">
    <location>
        <position position="173"/>
    </location>
</feature>
<keyword evidence="2" id="KW-1133">Transmembrane helix</keyword>
<dbReference type="InterPro" id="IPR036869">
    <property type="entry name" value="J_dom_sf"/>
</dbReference>
<dbReference type="Gene3D" id="1.10.287.110">
    <property type="entry name" value="DnaJ domain"/>
    <property type="match status" value="1"/>
</dbReference>
<dbReference type="Proteomes" id="UP000285301">
    <property type="component" value="Unassembled WGS sequence"/>
</dbReference>
<feature type="domain" description="J" evidence="3">
    <location>
        <begin position="1"/>
        <end position="59"/>
    </location>
</feature>
<dbReference type="InterPro" id="IPR001623">
    <property type="entry name" value="DnaJ_domain"/>
</dbReference>
<dbReference type="OrthoDB" id="376357at2759"/>
<evidence type="ECO:0000313" key="4">
    <source>
        <dbReference type="EMBL" id="RWR99907.1"/>
    </source>
</evidence>
<evidence type="ECO:0000256" key="2">
    <source>
        <dbReference type="SAM" id="Phobius"/>
    </source>
</evidence>
<keyword evidence="5" id="KW-1185">Reference proteome</keyword>
<dbReference type="SUPFAM" id="SSF46565">
    <property type="entry name" value="Chaperone J-domain"/>
    <property type="match status" value="1"/>
</dbReference>
<dbReference type="PROSITE" id="PS00636">
    <property type="entry name" value="DNAJ_1"/>
    <property type="match status" value="1"/>
</dbReference>
<gene>
    <name evidence="4" type="ORF">B4U79_01308</name>
</gene>
<evidence type="ECO:0000313" key="5">
    <source>
        <dbReference type="Proteomes" id="UP000285301"/>
    </source>
</evidence>
<dbReference type="PANTHER" id="PTHR44825">
    <property type="match status" value="1"/>
</dbReference>
<dbReference type="SMART" id="SM00271">
    <property type="entry name" value="DnaJ"/>
    <property type="match status" value="1"/>
</dbReference>
<protein>
    <submittedName>
        <fullName evidence="4">Heat-shock protein-like protein</fullName>
    </submittedName>
</protein>
<dbReference type="Pfam" id="PF00226">
    <property type="entry name" value="DnaJ"/>
    <property type="match status" value="1"/>
</dbReference>
<dbReference type="InterPro" id="IPR052763">
    <property type="entry name" value="DnaJ_C4"/>
</dbReference>
<evidence type="ECO:0000256" key="1">
    <source>
        <dbReference type="SAM" id="MobiDB-lite"/>
    </source>
</evidence>
<dbReference type="STRING" id="1965070.A0A443QAA2"/>
<comment type="caution">
    <text evidence="4">The sequence shown here is derived from an EMBL/GenBank/DDBJ whole genome shotgun (WGS) entry which is preliminary data.</text>
</comment>
<organism evidence="4 5">
    <name type="scientific">Dinothrombium tinctorium</name>
    <dbReference type="NCBI Taxonomy" id="1965070"/>
    <lineage>
        <taxon>Eukaryota</taxon>
        <taxon>Metazoa</taxon>
        <taxon>Ecdysozoa</taxon>
        <taxon>Arthropoda</taxon>
        <taxon>Chelicerata</taxon>
        <taxon>Arachnida</taxon>
        <taxon>Acari</taxon>
        <taxon>Acariformes</taxon>
        <taxon>Trombidiformes</taxon>
        <taxon>Prostigmata</taxon>
        <taxon>Anystina</taxon>
        <taxon>Parasitengona</taxon>
        <taxon>Trombidioidea</taxon>
        <taxon>Trombidiidae</taxon>
        <taxon>Dinothrombium</taxon>
    </lineage>
</organism>